<dbReference type="Proteomes" id="UP000051681">
    <property type="component" value="Unassembled WGS sequence"/>
</dbReference>
<dbReference type="AlphaFoldDB" id="A0A0P1GLB3"/>
<evidence type="ECO:0000313" key="3">
    <source>
        <dbReference type="EMBL" id="CUH82893.1"/>
    </source>
</evidence>
<keyword evidence="4" id="KW-1185">Reference proteome</keyword>
<reference evidence="3 4" key="1">
    <citation type="submission" date="2015-09" db="EMBL/GenBank/DDBJ databases">
        <authorList>
            <consortium name="Swine Surveillance"/>
        </authorList>
    </citation>
    <scope>NUCLEOTIDE SEQUENCE [LARGE SCALE GENOMIC DNA]</scope>
    <source>
        <strain evidence="3 4">CECT 8383</strain>
    </source>
</reference>
<dbReference type="OrthoDB" id="3218408at2"/>
<proteinExistence type="predicted"/>
<dbReference type="Gene3D" id="1.10.357.10">
    <property type="entry name" value="Tetracycline Repressor, domain 2"/>
    <property type="match status" value="1"/>
</dbReference>
<organism evidence="3 4">
    <name type="scientific">Thalassovita mediterranea</name>
    <dbReference type="NCBI Taxonomy" id="340021"/>
    <lineage>
        <taxon>Bacteria</taxon>
        <taxon>Pseudomonadati</taxon>
        <taxon>Pseudomonadota</taxon>
        <taxon>Alphaproteobacteria</taxon>
        <taxon>Rhodobacterales</taxon>
        <taxon>Roseobacteraceae</taxon>
        <taxon>Thalassovita</taxon>
    </lineage>
</organism>
<gene>
    <name evidence="3" type="ORF">TM5383_00075</name>
</gene>
<evidence type="ECO:0000259" key="2">
    <source>
        <dbReference type="Pfam" id="PF00440"/>
    </source>
</evidence>
<dbReference type="InterPro" id="IPR001647">
    <property type="entry name" value="HTH_TetR"/>
</dbReference>
<name>A0A0P1GLB3_9RHOB</name>
<dbReference type="RefSeq" id="WP_058317066.1">
    <property type="nucleotide sequence ID" value="NZ_CYSF01000001.1"/>
</dbReference>
<dbReference type="SUPFAM" id="SSF46689">
    <property type="entry name" value="Homeodomain-like"/>
    <property type="match status" value="1"/>
</dbReference>
<dbReference type="STRING" id="340021.TM5383_00075"/>
<keyword evidence="1" id="KW-0238">DNA-binding</keyword>
<evidence type="ECO:0000313" key="4">
    <source>
        <dbReference type="Proteomes" id="UP000051681"/>
    </source>
</evidence>
<protein>
    <submittedName>
        <fullName evidence="3">Bacterial regulatory proteins, tetR family</fullName>
    </submittedName>
</protein>
<dbReference type="Pfam" id="PF00440">
    <property type="entry name" value="TetR_N"/>
    <property type="match status" value="1"/>
</dbReference>
<sequence length="180" mass="19411">MTSKTRLSKADWLKAGFTALTEGGPSALKAEPLARRLGTSKGSFYWHFADVAAFQSAMLDVWEAEALTALTTVIEEEPNAGARLRRLAAGITDYSSTVTADTNPERLIRAWAKDAPTVAERLTKVDGLRLDLLNGLLQESGISNPDWAQLILAASVGLKELPQTDNAPMGSLIDLVMSLR</sequence>
<dbReference type="GO" id="GO:0003677">
    <property type="term" value="F:DNA binding"/>
    <property type="evidence" value="ECO:0007669"/>
    <property type="project" value="UniProtKB-KW"/>
</dbReference>
<accession>A0A0P1GLB3</accession>
<dbReference type="InterPro" id="IPR009057">
    <property type="entry name" value="Homeodomain-like_sf"/>
</dbReference>
<feature type="domain" description="HTH tetR-type" evidence="2">
    <location>
        <begin position="13"/>
        <end position="49"/>
    </location>
</feature>
<evidence type="ECO:0000256" key="1">
    <source>
        <dbReference type="ARBA" id="ARBA00023125"/>
    </source>
</evidence>
<dbReference type="EMBL" id="CYSF01000001">
    <property type="protein sequence ID" value="CUH82893.1"/>
    <property type="molecule type" value="Genomic_DNA"/>
</dbReference>